<feature type="region of interest" description="Disordered" evidence="2">
    <location>
        <begin position="475"/>
        <end position="500"/>
    </location>
</feature>
<dbReference type="GO" id="GO:0016810">
    <property type="term" value="F:hydrolase activity, acting on carbon-nitrogen (but not peptide) bonds"/>
    <property type="evidence" value="ECO:0007669"/>
    <property type="project" value="InterPro"/>
</dbReference>
<keyword evidence="1" id="KW-0378">Hydrolase</keyword>
<protein>
    <submittedName>
        <fullName evidence="4">Cytosine/adenosine deaminase</fullName>
    </submittedName>
</protein>
<dbReference type="InterPro" id="IPR011059">
    <property type="entry name" value="Metal-dep_hydrolase_composite"/>
</dbReference>
<dbReference type="Pfam" id="PF01979">
    <property type="entry name" value="Amidohydro_1"/>
    <property type="match status" value="1"/>
</dbReference>
<feature type="compositionally biased region" description="Basic and acidic residues" evidence="2">
    <location>
        <begin position="483"/>
        <end position="500"/>
    </location>
</feature>
<name>A0A1I7BQM7_9ACTN</name>
<dbReference type="Gene3D" id="3.20.20.140">
    <property type="entry name" value="Metal-dependent hydrolases"/>
    <property type="match status" value="1"/>
</dbReference>
<dbReference type="PANTHER" id="PTHR43794">
    <property type="entry name" value="AMINOHYDROLASE SSNA-RELATED"/>
    <property type="match status" value="1"/>
</dbReference>
<evidence type="ECO:0000256" key="2">
    <source>
        <dbReference type="SAM" id="MobiDB-lite"/>
    </source>
</evidence>
<dbReference type="STRING" id="1296565.SAMN05660657_03768"/>
<evidence type="ECO:0000313" key="4">
    <source>
        <dbReference type="EMBL" id="SFT89469.1"/>
    </source>
</evidence>
<reference evidence="5" key="1">
    <citation type="submission" date="2016-10" db="EMBL/GenBank/DDBJ databases">
        <authorList>
            <person name="Varghese N."/>
            <person name="Submissions S."/>
        </authorList>
    </citation>
    <scope>NUCLEOTIDE SEQUENCE [LARGE SCALE GENOMIC DNA]</scope>
    <source>
        <strain evidence="5">DSM 46136</strain>
    </source>
</reference>
<proteinExistence type="predicted"/>
<evidence type="ECO:0000259" key="3">
    <source>
        <dbReference type="Pfam" id="PF01979"/>
    </source>
</evidence>
<dbReference type="InterPro" id="IPR032466">
    <property type="entry name" value="Metal_Hydrolase"/>
</dbReference>
<dbReference type="PANTHER" id="PTHR43794:SF11">
    <property type="entry name" value="AMIDOHYDROLASE-RELATED DOMAIN-CONTAINING PROTEIN"/>
    <property type="match status" value="1"/>
</dbReference>
<evidence type="ECO:0000256" key="1">
    <source>
        <dbReference type="ARBA" id="ARBA00022801"/>
    </source>
</evidence>
<dbReference type="InterPro" id="IPR006680">
    <property type="entry name" value="Amidohydro-rel"/>
</dbReference>
<dbReference type="SUPFAM" id="SSF51338">
    <property type="entry name" value="Composite domain of metallo-dependent hydrolases"/>
    <property type="match status" value="1"/>
</dbReference>
<gene>
    <name evidence="4" type="ORF">SAMN05660657_03768</name>
</gene>
<keyword evidence="5" id="KW-1185">Reference proteome</keyword>
<dbReference type="Proteomes" id="UP000199546">
    <property type="component" value="Unassembled WGS sequence"/>
</dbReference>
<dbReference type="EMBL" id="FPBA01000015">
    <property type="protein sequence ID" value="SFT89469.1"/>
    <property type="molecule type" value="Genomic_DNA"/>
</dbReference>
<dbReference type="Gene3D" id="2.30.40.10">
    <property type="entry name" value="Urease, subunit C, domain 1"/>
    <property type="match status" value="1"/>
</dbReference>
<accession>A0A1I7BQM7</accession>
<evidence type="ECO:0000313" key="5">
    <source>
        <dbReference type="Proteomes" id="UP000199546"/>
    </source>
</evidence>
<dbReference type="InterPro" id="IPR050287">
    <property type="entry name" value="MTA/SAH_deaminase"/>
</dbReference>
<feature type="domain" description="Amidohydrolase-related" evidence="3">
    <location>
        <begin position="72"/>
        <end position="425"/>
    </location>
</feature>
<organism evidence="4 5">
    <name type="scientific">Geodermatophilus amargosae</name>
    <dbReference type="NCBI Taxonomy" id="1296565"/>
    <lineage>
        <taxon>Bacteria</taxon>
        <taxon>Bacillati</taxon>
        <taxon>Actinomycetota</taxon>
        <taxon>Actinomycetes</taxon>
        <taxon>Geodermatophilales</taxon>
        <taxon>Geodermatophilaceae</taxon>
        <taxon>Geodermatophilus</taxon>
    </lineage>
</organism>
<sequence length="500" mass="54542">MSLPGTARGNEAGAPVAGRPLVFRGGTVLTMDDASTVLRDADVLVVDDRIAGVGQGLPVPDGTQEIDARGGIVMPGMIDTHRHMWQTAMRGYGADWTLTQYFVWYYLEHGKKFRPQDIAAGNRLAAIESLDAGVTTTVDWSHNLHTIEHGEAALEALRSVPGRFVLAYGNIQAGPWEWTADPAVRSLLERLRDDADDRMGVQVAFDVTGDPAFPEKAAFEVARDLGIPVTTHAGVWGATNDDGIRLMHEHGFTTPETVYVHASTLTRDSYQRIAATGGSISVATESECSAGQGHAPTEQVLQYGIPVSLSMDTSVWWSGDMFSAMRATLNADRMAEHMDAHLRGDTITHLRLRAQQVVAWTTRGGASALGRDDLGSLQEGKKADVVLVKNDASPVSFPLLNPYGHVVFQAQRGDVHTVVVDGRVVKYDGRLVGIDLAPVRREVEATVEYLRAEIGEEAWQQGMFPERPEAEAEILENPYQYTDYKDESKRAGGEERVLGR</sequence>
<dbReference type="SUPFAM" id="SSF51556">
    <property type="entry name" value="Metallo-dependent hydrolases"/>
    <property type="match status" value="1"/>
</dbReference>
<dbReference type="OrthoDB" id="3189065at2"/>
<dbReference type="AlphaFoldDB" id="A0A1I7BQM7"/>
<dbReference type="RefSeq" id="WP_093581690.1">
    <property type="nucleotide sequence ID" value="NZ_FPBA01000015.1"/>
</dbReference>